<reference evidence="2 3" key="1">
    <citation type="submission" date="2014-04" db="EMBL/GenBank/DDBJ databases">
        <authorList>
            <consortium name="DOE Joint Genome Institute"/>
            <person name="Kuo A."/>
            <person name="Kohler A."/>
            <person name="Costa M.D."/>
            <person name="Nagy L.G."/>
            <person name="Floudas D."/>
            <person name="Copeland A."/>
            <person name="Barry K.W."/>
            <person name="Cichocki N."/>
            <person name="Veneault-Fourrey C."/>
            <person name="LaButti K."/>
            <person name="Lindquist E.A."/>
            <person name="Lipzen A."/>
            <person name="Lundell T."/>
            <person name="Morin E."/>
            <person name="Murat C."/>
            <person name="Sun H."/>
            <person name="Tunlid A."/>
            <person name="Henrissat B."/>
            <person name="Grigoriev I.V."/>
            <person name="Hibbett D.S."/>
            <person name="Martin F."/>
            <person name="Nordberg H.P."/>
            <person name="Cantor M.N."/>
            <person name="Hua S.X."/>
        </authorList>
    </citation>
    <scope>NUCLEOTIDE SEQUENCE [LARGE SCALE GENOMIC DNA]</scope>
    <source>
        <strain evidence="2 3">441</strain>
    </source>
</reference>
<dbReference type="InterPro" id="IPR036047">
    <property type="entry name" value="F-box-like_dom_sf"/>
</dbReference>
<keyword evidence="3" id="KW-1185">Reference proteome</keyword>
<dbReference type="STRING" id="765257.A0A0C9Z7S6"/>
<dbReference type="AlphaFoldDB" id="A0A0C9Z7S6"/>
<dbReference type="SUPFAM" id="SSF81383">
    <property type="entry name" value="F-box domain"/>
    <property type="match status" value="1"/>
</dbReference>
<dbReference type="HOGENOM" id="CLU_023752_1_0_1"/>
<evidence type="ECO:0000313" key="2">
    <source>
        <dbReference type="EMBL" id="KIK22034.1"/>
    </source>
</evidence>
<dbReference type="InterPro" id="IPR032675">
    <property type="entry name" value="LRR_dom_sf"/>
</dbReference>
<organism evidence="2 3">
    <name type="scientific">Pisolithus microcarpus 441</name>
    <dbReference type="NCBI Taxonomy" id="765257"/>
    <lineage>
        <taxon>Eukaryota</taxon>
        <taxon>Fungi</taxon>
        <taxon>Dikarya</taxon>
        <taxon>Basidiomycota</taxon>
        <taxon>Agaricomycotina</taxon>
        <taxon>Agaricomycetes</taxon>
        <taxon>Agaricomycetidae</taxon>
        <taxon>Boletales</taxon>
        <taxon>Sclerodermatineae</taxon>
        <taxon>Pisolithaceae</taxon>
        <taxon>Pisolithus</taxon>
    </lineage>
</organism>
<dbReference type="EMBL" id="KN833744">
    <property type="protein sequence ID" value="KIK22034.1"/>
    <property type="molecule type" value="Genomic_DNA"/>
</dbReference>
<feature type="domain" description="F-box" evidence="1">
    <location>
        <begin position="51"/>
        <end position="96"/>
    </location>
</feature>
<evidence type="ECO:0000259" key="1">
    <source>
        <dbReference type="Pfam" id="PF12937"/>
    </source>
</evidence>
<sequence>MEGLSVARAELARLQRRELELLQEFFDVHKAIEAQKSVIDELIKASAVPCIDRLPNELLARIFLLIKYERKILASVSCRWRAVIMDTPRIWSEIYLSRYVTLPRKLKLHLERSRQAPLSISIHFDQPELEVVFPHAHRIHTLEISGDAAAILDKISCLTFPSLKFLCVNLHSDSTDLLLPLYSRTPALKCLELEGLKGPFSASSLTTSHLGNTTPHSTSRIIPAESLTHLSLVGIIKSWGFRRDSIHFPVLEYLTLQISDPMSFLEALVAPKLEHFEFVKESGRNLICRPFDGPTSKFDNVRLVTFSPSFEGKVGRRALESAQEFCLVFRGVRHATMHMKYFFSLVSPCQKVHHPDDYRPIENWVRLEYLEIRNFDFVQAGTCYYFTNWLARGRSLGVHLKLLSEHTDHPVVLNASNTPSSSLYQKLQECCASVELYRIPVSSQMYLSTSAGSPLLSPPVFDAGLIGPTDLATLAQTCPTQTVDTLLARIKLQGSLTFVIPSTRRRRV</sequence>
<evidence type="ECO:0000313" key="3">
    <source>
        <dbReference type="Proteomes" id="UP000054018"/>
    </source>
</evidence>
<dbReference type="Proteomes" id="UP000054018">
    <property type="component" value="Unassembled WGS sequence"/>
</dbReference>
<dbReference type="InterPro" id="IPR001810">
    <property type="entry name" value="F-box_dom"/>
</dbReference>
<proteinExistence type="predicted"/>
<accession>A0A0C9Z7S6</accession>
<reference evidence="3" key="2">
    <citation type="submission" date="2015-01" db="EMBL/GenBank/DDBJ databases">
        <title>Evolutionary Origins and Diversification of the Mycorrhizal Mutualists.</title>
        <authorList>
            <consortium name="DOE Joint Genome Institute"/>
            <consortium name="Mycorrhizal Genomics Consortium"/>
            <person name="Kohler A."/>
            <person name="Kuo A."/>
            <person name="Nagy L.G."/>
            <person name="Floudas D."/>
            <person name="Copeland A."/>
            <person name="Barry K.W."/>
            <person name="Cichocki N."/>
            <person name="Veneault-Fourrey C."/>
            <person name="LaButti K."/>
            <person name="Lindquist E.A."/>
            <person name="Lipzen A."/>
            <person name="Lundell T."/>
            <person name="Morin E."/>
            <person name="Murat C."/>
            <person name="Riley R."/>
            <person name="Ohm R."/>
            <person name="Sun H."/>
            <person name="Tunlid A."/>
            <person name="Henrissat B."/>
            <person name="Grigoriev I.V."/>
            <person name="Hibbett D.S."/>
            <person name="Martin F."/>
        </authorList>
    </citation>
    <scope>NUCLEOTIDE SEQUENCE [LARGE SCALE GENOMIC DNA]</scope>
    <source>
        <strain evidence="3">441</strain>
    </source>
</reference>
<dbReference type="OrthoDB" id="2649251at2759"/>
<gene>
    <name evidence="2" type="ORF">PISMIDRAFT_529867</name>
</gene>
<dbReference type="Pfam" id="PF12937">
    <property type="entry name" value="F-box-like"/>
    <property type="match status" value="1"/>
</dbReference>
<name>A0A0C9Z7S6_9AGAM</name>
<dbReference type="Gene3D" id="3.80.10.10">
    <property type="entry name" value="Ribonuclease Inhibitor"/>
    <property type="match status" value="1"/>
</dbReference>
<protein>
    <recommendedName>
        <fullName evidence="1">F-box domain-containing protein</fullName>
    </recommendedName>
</protein>